<keyword evidence="2" id="KW-1185">Reference proteome</keyword>
<evidence type="ECO:0000313" key="2">
    <source>
        <dbReference type="Proteomes" id="UP000789920"/>
    </source>
</evidence>
<feature type="non-terminal residue" evidence="1">
    <location>
        <position position="121"/>
    </location>
</feature>
<evidence type="ECO:0000313" key="1">
    <source>
        <dbReference type="EMBL" id="CAG8798347.1"/>
    </source>
</evidence>
<dbReference type="Proteomes" id="UP000789920">
    <property type="component" value="Unassembled WGS sequence"/>
</dbReference>
<protein>
    <submittedName>
        <fullName evidence="1">29608_t:CDS:1</fullName>
    </submittedName>
</protein>
<gene>
    <name evidence="1" type="ORF">RPERSI_LOCUS20509</name>
</gene>
<reference evidence="1" key="1">
    <citation type="submission" date="2021-06" db="EMBL/GenBank/DDBJ databases">
        <authorList>
            <person name="Kallberg Y."/>
            <person name="Tangrot J."/>
            <person name="Rosling A."/>
        </authorList>
    </citation>
    <scope>NUCLEOTIDE SEQUENCE</scope>
    <source>
        <strain evidence="1">MA461A</strain>
    </source>
</reference>
<sequence length="121" mass="14119">RSTDFEVHRNWLAITHSLPVSEWYYESRSEWTLDYPPFFAWFEWFLSQSASLWDKNMLNVDNLNYASDETIYFQLSKQLGWGLDNTVTSSVTRGLVGDVNFAVLPQIPAKTTFIITMVLQI</sequence>
<organism evidence="1 2">
    <name type="scientific">Racocetra persica</name>
    <dbReference type="NCBI Taxonomy" id="160502"/>
    <lineage>
        <taxon>Eukaryota</taxon>
        <taxon>Fungi</taxon>
        <taxon>Fungi incertae sedis</taxon>
        <taxon>Mucoromycota</taxon>
        <taxon>Glomeromycotina</taxon>
        <taxon>Glomeromycetes</taxon>
        <taxon>Diversisporales</taxon>
        <taxon>Gigasporaceae</taxon>
        <taxon>Racocetra</taxon>
    </lineage>
</organism>
<accession>A0ACA9RM44</accession>
<comment type="caution">
    <text evidence="1">The sequence shown here is derived from an EMBL/GenBank/DDBJ whole genome shotgun (WGS) entry which is preliminary data.</text>
</comment>
<dbReference type="EMBL" id="CAJVQC010058135">
    <property type="protein sequence ID" value="CAG8798347.1"/>
    <property type="molecule type" value="Genomic_DNA"/>
</dbReference>
<feature type="non-terminal residue" evidence="1">
    <location>
        <position position="1"/>
    </location>
</feature>
<name>A0ACA9RM44_9GLOM</name>
<proteinExistence type="predicted"/>